<dbReference type="Pfam" id="PF01032">
    <property type="entry name" value="FecCD"/>
    <property type="match status" value="1"/>
</dbReference>
<dbReference type="InterPro" id="IPR037294">
    <property type="entry name" value="ABC_BtuC-like"/>
</dbReference>
<dbReference type="SUPFAM" id="SSF81345">
    <property type="entry name" value="ABC transporter involved in vitamin B12 uptake, BtuC"/>
    <property type="match status" value="1"/>
</dbReference>
<name>A0ABN1YXF0_9MICO</name>
<dbReference type="PANTHER" id="PTHR30472">
    <property type="entry name" value="FERRIC ENTEROBACTIN TRANSPORT SYSTEM PERMEASE PROTEIN"/>
    <property type="match status" value="1"/>
</dbReference>
<evidence type="ECO:0000256" key="4">
    <source>
        <dbReference type="ARBA" id="ARBA00022475"/>
    </source>
</evidence>
<feature type="transmembrane region" description="Helical" evidence="8">
    <location>
        <begin position="325"/>
        <end position="342"/>
    </location>
</feature>
<evidence type="ECO:0000256" key="7">
    <source>
        <dbReference type="ARBA" id="ARBA00023136"/>
    </source>
</evidence>
<evidence type="ECO:0000256" key="5">
    <source>
        <dbReference type="ARBA" id="ARBA00022692"/>
    </source>
</evidence>
<feature type="transmembrane region" description="Helical" evidence="8">
    <location>
        <begin position="164"/>
        <end position="188"/>
    </location>
</feature>
<comment type="caution">
    <text evidence="9">The sequence shown here is derived from an EMBL/GenBank/DDBJ whole genome shotgun (WGS) entry which is preliminary data.</text>
</comment>
<reference evidence="9 10" key="1">
    <citation type="journal article" date="2019" name="Int. J. Syst. Evol. Microbiol.">
        <title>The Global Catalogue of Microorganisms (GCM) 10K type strain sequencing project: providing services to taxonomists for standard genome sequencing and annotation.</title>
        <authorList>
            <consortium name="The Broad Institute Genomics Platform"/>
            <consortium name="The Broad Institute Genome Sequencing Center for Infectious Disease"/>
            <person name="Wu L."/>
            <person name="Ma J."/>
        </authorList>
    </citation>
    <scope>NUCLEOTIDE SEQUENCE [LARGE SCALE GENOMIC DNA]</scope>
    <source>
        <strain evidence="9 10">JCM 12398</strain>
    </source>
</reference>
<feature type="transmembrane region" description="Helical" evidence="8">
    <location>
        <begin position="258"/>
        <end position="285"/>
    </location>
</feature>
<evidence type="ECO:0000256" key="6">
    <source>
        <dbReference type="ARBA" id="ARBA00022989"/>
    </source>
</evidence>
<dbReference type="PANTHER" id="PTHR30472:SF24">
    <property type="entry name" value="FERRIC ENTEROBACTIN TRANSPORT SYSTEM PERMEASE PROTEIN FEPG"/>
    <property type="match status" value="1"/>
</dbReference>
<dbReference type="Proteomes" id="UP001501266">
    <property type="component" value="Unassembled WGS sequence"/>
</dbReference>
<evidence type="ECO:0000256" key="1">
    <source>
        <dbReference type="ARBA" id="ARBA00004651"/>
    </source>
</evidence>
<dbReference type="RefSeq" id="WP_343920293.1">
    <property type="nucleotide sequence ID" value="NZ_BAAAKK010000005.1"/>
</dbReference>
<dbReference type="Gene3D" id="1.10.3470.10">
    <property type="entry name" value="ABC transporter involved in vitamin B12 uptake, BtuC"/>
    <property type="match status" value="1"/>
</dbReference>
<feature type="transmembrane region" description="Helical" evidence="8">
    <location>
        <begin position="114"/>
        <end position="132"/>
    </location>
</feature>
<gene>
    <name evidence="9" type="ORF">GCM10009640_21660</name>
</gene>
<accession>A0ABN1YXF0</accession>
<evidence type="ECO:0000256" key="2">
    <source>
        <dbReference type="ARBA" id="ARBA00007935"/>
    </source>
</evidence>
<comment type="subcellular location">
    <subcellularLocation>
        <location evidence="1">Cell membrane</location>
        <topology evidence="1">Multi-pass membrane protein</topology>
    </subcellularLocation>
</comment>
<feature type="transmembrane region" description="Helical" evidence="8">
    <location>
        <begin position="30"/>
        <end position="55"/>
    </location>
</feature>
<keyword evidence="7 8" id="KW-0472">Membrane</keyword>
<keyword evidence="4" id="KW-1003">Cell membrane</keyword>
<dbReference type="InterPro" id="IPR000522">
    <property type="entry name" value="ABC_transptr_permease_BtuC"/>
</dbReference>
<comment type="similarity">
    <text evidence="2">Belongs to the binding-protein-dependent transport system permease family. FecCD subfamily.</text>
</comment>
<keyword evidence="3" id="KW-0813">Transport</keyword>
<evidence type="ECO:0000313" key="9">
    <source>
        <dbReference type="EMBL" id="GAA1424754.1"/>
    </source>
</evidence>
<dbReference type="EMBL" id="BAAAKK010000005">
    <property type="protein sequence ID" value="GAA1424754.1"/>
    <property type="molecule type" value="Genomic_DNA"/>
</dbReference>
<protein>
    <submittedName>
        <fullName evidence="9">Iron ABC transporter permease</fullName>
    </submittedName>
</protein>
<sequence length="351" mass="35788">MSAPVAARAASRPTVLAVERGRRARQRRTVIATAVLGVVTLALLATSLMLGRAFVPIDDVLRVVLGQQVPGASFDVGMQRLPRALTGLAAGFAFGVAGATFQTMFRNPLASPDFIGITAGSSAAAVFALLVLRLDGVGVTVAALVAGVATAALVTLLARGGGAAGARFVLIGIGVGAALDAFVFWVLLRSDPYDVPAAMRWLTGSLSTPRWEEVRLVGIAVLVLLPLVLWLARSLRVLELGNETALALGERVGVKRGALAIAAVALTACATATTGPIAFVAFLAGPISGAIAGRGRLVAAGFVGASLVLAADLVGQLAFDTRFPVGVVTGIVGVPFLLFQLVRIQRKGAAS</sequence>
<evidence type="ECO:0000256" key="8">
    <source>
        <dbReference type="SAM" id="Phobius"/>
    </source>
</evidence>
<organism evidence="9 10">
    <name type="scientific">Agrococcus citreus</name>
    <dbReference type="NCBI Taxonomy" id="84643"/>
    <lineage>
        <taxon>Bacteria</taxon>
        <taxon>Bacillati</taxon>
        <taxon>Actinomycetota</taxon>
        <taxon>Actinomycetes</taxon>
        <taxon>Micrococcales</taxon>
        <taxon>Microbacteriaceae</taxon>
        <taxon>Agrococcus</taxon>
    </lineage>
</organism>
<proteinExistence type="inferred from homology"/>
<evidence type="ECO:0000313" key="10">
    <source>
        <dbReference type="Proteomes" id="UP001501266"/>
    </source>
</evidence>
<keyword evidence="6 8" id="KW-1133">Transmembrane helix</keyword>
<keyword evidence="5 8" id="KW-0812">Transmembrane</keyword>
<keyword evidence="10" id="KW-1185">Reference proteome</keyword>
<feature type="transmembrane region" description="Helical" evidence="8">
    <location>
        <begin position="297"/>
        <end position="319"/>
    </location>
</feature>
<evidence type="ECO:0000256" key="3">
    <source>
        <dbReference type="ARBA" id="ARBA00022448"/>
    </source>
</evidence>
<feature type="transmembrane region" description="Helical" evidence="8">
    <location>
        <begin position="139"/>
        <end position="158"/>
    </location>
</feature>